<dbReference type="Proteomes" id="UP000307841">
    <property type="component" value="Unassembled WGS sequence"/>
</dbReference>
<accession>A0A4U2Y1L1</accession>
<evidence type="ECO:0000313" key="2">
    <source>
        <dbReference type="Proteomes" id="UP000307841"/>
    </source>
</evidence>
<proteinExistence type="predicted"/>
<comment type="caution">
    <text evidence="1">The sequence shown here is derived from an EMBL/GenBank/DDBJ whole genome shotgun (WGS) entry which is preliminary data.</text>
</comment>
<dbReference type="RefSeq" id="WP_162309136.1">
    <property type="nucleotide sequence ID" value="NZ_SZNK01000002.1"/>
</dbReference>
<evidence type="ECO:0000313" key="1">
    <source>
        <dbReference type="EMBL" id="TKI52931.1"/>
    </source>
</evidence>
<gene>
    <name evidence="1" type="ORF">E8L90_29695</name>
</gene>
<reference evidence="1 2" key="1">
    <citation type="submission" date="2019-04" db="EMBL/GenBank/DDBJ databases">
        <title>Whole genome sequencing of Brevibacillus sp. TGS2-1.</title>
        <authorList>
            <person name="Choi A."/>
        </authorList>
    </citation>
    <scope>NUCLEOTIDE SEQUENCE [LARGE SCALE GENOMIC DNA]</scope>
    <source>
        <strain evidence="1 2">TGS2-1</strain>
    </source>
</reference>
<organism evidence="1 2">
    <name type="scientific">Brevibacillus antibioticus</name>
    <dbReference type="NCBI Taxonomy" id="2570228"/>
    <lineage>
        <taxon>Bacteria</taxon>
        <taxon>Bacillati</taxon>
        <taxon>Bacillota</taxon>
        <taxon>Bacilli</taxon>
        <taxon>Bacillales</taxon>
        <taxon>Paenibacillaceae</taxon>
        <taxon>Brevibacillus</taxon>
    </lineage>
</organism>
<protein>
    <submittedName>
        <fullName evidence="1">Uncharacterized protein</fullName>
    </submittedName>
</protein>
<name>A0A4U2Y1L1_9BACL</name>
<sequence length="70" mass="7866">MEKSVLYLILALLGVYVVFAELFTDKKPLSRLITKMGLPDLPNFSDVLTSKWKPTDGSHDPNKDNISWGT</sequence>
<dbReference type="AlphaFoldDB" id="A0A4U2Y1L1"/>
<keyword evidence="2" id="KW-1185">Reference proteome</keyword>
<dbReference type="EMBL" id="SZNK01000002">
    <property type="protein sequence ID" value="TKI52931.1"/>
    <property type="molecule type" value="Genomic_DNA"/>
</dbReference>